<dbReference type="InterPro" id="IPR007210">
    <property type="entry name" value="ABC_Gly_betaine_transp_sub-bd"/>
</dbReference>
<dbReference type="GO" id="GO:0043190">
    <property type="term" value="C:ATP-binding cassette (ABC) transporter complex"/>
    <property type="evidence" value="ECO:0007669"/>
    <property type="project" value="InterPro"/>
</dbReference>
<evidence type="ECO:0000313" key="3">
    <source>
        <dbReference type="EMBL" id="TNM63885.1"/>
    </source>
</evidence>
<dbReference type="GO" id="GO:0022857">
    <property type="term" value="F:transmembrane transporter activity"/>
    <property type="evidence" value="ECO:0007669"/>
    <property type="project" value="InterPro"/>
</dbReference>
<keyword evidence="1" id="KW-0732">Signal</keyword>
<reference evidence="3 4" key="1">
    <citation type="submission" date="2019-06" db="EMBL/GenBank/DDBJ databases">
        <title>The draft genome of Rhizobium smilacinae PTYR-5.</title>
        <authorList>
            <person name="Liu L."/>
            <person name="Li L."/>
            <person name="Zhang X."/>
        </authorList>
    </citation>
    <scope>NUCLEOTIDE SEQUENCE [LARGE SCALE GENOMIC DNA]</scope>
    <source>
        <strain evidence="3 4">PTYR-5</strain>
    </source>
</reference>
<evidence type="ECO:0000256" key="1">
    <source>
        <dbReference type="SAM" id="SignalP"/>
    </source>
</evidence>
<dbReference type="SUPFAM" id="SSF53850">
    <property type="entry name" value="Periplasmic binding protein-like II"/>
    <property type="match status" value="1"/>
</dbReference>
<dbReference type="Gene3D" id="3.40.190.100">
    <property type="entry name" value="Glycine betaine-binding periplasmic protein, domain 2"/>
    <property type="match status" value="1"/>
</dbReference>
<dbReference type="OrthoDB" id="9786266at2"/>
<name>A0A5C4XK06_9HYPH</name>
<dbReference type="Pfam" id="PF04069">
    <property type="entry name" value="OpuAC"/>
    <property type="match status" value="1"/>
</dbReference>
<feature type="domain" description="ABC-type glycine betaine transport system substrate-binding" evidence="2">
    <location>
        <begin position="27"/>
        <end position="309"/>
    </location>
</feature>
<evidence type="ECO:0000259" key="2">
    <source>
        <dbReference type="Pfam" id="PF04069"/>
    </source>
</evidence>
<gene>
    <name evidence="3" type="ORF">FHP24_13970</name>
</gene>
<dbReference type="RefSeq" id="WP_139676789.1">
    <property type="nucleotide sequence ID" value="NZ_VDMN01000002.1"/>
</dbReference>
<sequence>MKLLLGSAALAAGLYAFAGAAQADCGPVSIAEMNWASAGVAANVDKIILEEGYGCSVELVSGDTLPTFTSMNEKGQPDIAPELWINAVRTPLDKAVAEDRLVIAAGLLSEGGQDGWWIPKFLADAHPEIKTVQQALEHKELFPSPDDPSKGVIYNCPPGWQCQASLGNLFRALDGKGKGFEIADTGSAAALDGTISGAFEKKTGWLGYYWSPTAILGKYPMVRLSFDVPHDKAEWDACTSVLDCAEPKVNSYPVSEVFTVVTKKFSQENAVAMDYLKTRSWTNDTISTILAWQVDNQGTNADGAKHFLETREDVWMKWVSPEIAEKVKASL</sequence>
<organism evidence="3 4">
    <name type="scientific">Aliirhizobium smilacinae</name>
    <dbReference type="NCBI Taxonomy" id="1395944"/>
    <lineage>
        <taxon>Bacteria</taxon>
        <taxon>Pseudomonadati</taxon>
        <taxon>Pseudomonadota</taxon>
        <taxon>Alphaproteobacteria</taxon>
        <taxon>Hyphomicrobiales</taxon>
        <taxon>Rhizobiaceae</taxon>
        <taxon>Aliirhizobium</taxon>
    </lineage>
</organism>
<dbReference type="EMBL" id="VDMN01000002">
    <property type="protein sequence ID" value="TNM63885.1"/>
    <property type="molecule type" value="Genomic_DNA"/>
</dbReference>
<feature type="signal peptide" evidence="1">
    <location>
        <begin position="1"/>
        <end position="23"/>
    </location>
</feature>
<dbReference type="AlphaFoldDB" id="A0A5C4XK06"/>
<protein>
    <submittedName>
        <fullName evidence="3">ABC transporter substrate-binding protein</fullName>
    </submittedName>
</protein>
<keyword evidence="4" id="KW-1185">Reference proteome</keyword>
<accession>A0A5C4XK06</accession>
<proteinExistence type="predicted"/>
<dbReference type="Proteomes" id="UP000311605">
    <property type="component" value="Unassembled WGS sequence"/>
</dbReference>
<evidence type="ECO:0000313" key="4">
    <source>
        <dbReference type="Proteomes" id="UP000311605"/>
    </source>
</evidence>
<comment type="caution">
    <text evidence="3">The sequence shown here is derived from an EMBL/GenBank/DDBJ whole genome shotgun (WGS) entry which is preliminary data.</text>
</comment>
<dbReference type="Gene3D" id="3.10.105.10">
    <property type="entry name" value="Dipeptide-binding Protein, Domain 3"/>
    <property type="match status" value="1"/>
</dbReference>
<feature type="chain" id="PRO_5023030056" evidence="1">
    <location>
        <begin position="24"/>
        <end position="331"/>
    </location>
</feature>